<gene>
    <name evidence="1" type="ORF">DPMN_135987</name>
</gene>
<dbReference type="Proteomes" id="UP000828390">
    <property type="component" value="Unassembled WGS sequence"/>
</dbReference>
<proteinExistence type="predicted"/>
<dbReference type="AlphaFoldDB" id="A0A9D4FYT9"/>
<sequence length="79" mass="9559">MSNIITADESQSPYEKRLLEEIRQRWNEWDLRDAEQNDDMLQYDSFYNGFLAPYFSCYHCFDTKQALQALDMEVDEYVD</sequence>
<comment type="caution">
    <text evidence="1">The sequence shown here is derived from an EMBL/GenBank/DDBJ whole genome shotgun (WGS) entry which is preliminary data.</text>
</comment>
<accession>A0A9D4FYT9</accession>
<reference evidence="1" key="1">
    <citation type="journal article" date="2019" name="bioRxiv">
        <title>The Genome of the Zebra Mussel, Dreissena polymorpha: A Resource for Invasive Species Research.</title>
        <authorList>
            <person name="McCartney M.A."/>
            <person name="Auch B."/>
            <person name="Kono T."/>
            <person name="Mallez S."/>
            <person name="Zhang Y."/>
            <person name="Obille A."/>
            <person name="Becker A."/>
            <person name="Abrahante J.E."/>
            <person name="Garbe J."/>
            <person name="Badalamenti J.P."/>
            <person name="Herman A."/>
            <person name="Mangelson H."/>
            <person name="Liachko I."/>
            <person name="Sullivan S."/>
            <person name="Sone E.D."/>
            <person name="Koren S."/>
            <person name="Silverstein K.A.T."/>
            <person name="Beckman K.B."/>
            <person name="Gohl D.M."/>
        </authorList>
    </citation>
    <scope>NUCLEOTIDE SEQUENCE</scope>
    <source>
        <strain evidence="1">Duluth1</strain>
        <tissue evidence="1">Whole animal</tissue>
    </source>
</reference>
<reference evidence="1" key="2">
    <citation type="submission" date="2020-11" db="EMBL/GenBank/DDBJ databases">
        <authorList>
            <person name="McCartney M.A."/>
            <person name="Auch B."/>
            <person name="Kono T."/>
            <person name="Mallez S."/>
            <person name="Becker A."/>
            <person name="Gohl D.M."/>
            <person name="Silverstein K.A.T."/>
            <person name="Koren S."/>
            <person name="Bechman K.B."/>
            <person name="Herman A."/>
            <person name="Abrahante J.E."/>
            <person name="Garbe J."/>
        </authorList>
    </citation>
    <scope>NUCLEOTIDE SEQUENCE</scope>
    <source>
        <strain evidence="1">Duluth1</strain>
        <tissue evidence="1">Whole animal</tissue>
    </source>
</reference>
<evidence type="ECO:0000313" key="2">
    <source>
        <dbReference type="Proteomes" id="UP000828390"/>
    </source>
</evidence>
<name>A0A9D4FYT9_DREPO</name>
<protein>
    <submittedName>
        <fullName evidence="1">Uncharacterized protein</fullName>
    </submittedName>
</protein>
<evidence type="ECO:0000313" key="1">
    <source>
        <dbReference type="EMBL" id="KAH3807639.1"/>
    </source>
</evidence>
<organism evidence="1 2">
    <name type="scientific">Dreissena polymorpha</name>
    <name type="common">Zebra mussel</name>
    <name type="synonym">Mytilus polymorpha</name>
    <dbReference type="NCBI Taxonomy" id="45954"/>
    <lineage>
        <taxon>Eukaryota</taxon>
        <taxon>Metazoa</taxon>
        <taxon>Spiralia</taxon>
        <taxon>Lophotrochozoa</taxon>
        <taxon>Mollusca</taxon>
        <taxon>Bivalvia</taxon>
        <taxon>Autobranchia</taxon>
        <taxon>Heteroconchia</taxon>
        <taxon>Euheterodonta</taxon>
        <taxon>Imparidentia</taxon>
        <taxon>Neoheterodontei</taxon>
        <taxon>Myida</taxon>
        <taxon>Dreissenoidea</taxon>
        <taxon>Dreissenidae</taxon>
        <taxon>Dreissena</taxon>
    </lineage>
</organism>
<dbReference type="EMBL" id="JAIWYP010000006">
    <property type="protein sequence ID" value="KAH3807639.1"/>
    <property type="molecule type" value="Genomic_DNA"/>
</dbReference>
<keyword evidence="2" id="KW-1185">Reference proteome</keyword>